<keyword evidence="1" id="KW-1133">Transmembrane helix</keyword>
<evidence type="ECO:0000313" key="2">
    <source>
        <dbReference type="EMBL" id="JAE28503.1"/>
    </source>
</evidence>
<organism evidence="2">
    <name type="scientific">Arundo donax</name>
    <name type="common">Giant reed</name>
    <name type="synonym">Donax arundinaceus</name>
    <dbReference type="NCBI Taxonomy" id="35708"/>
    <lineage>
        <taxon>Eukaryota</taxon>
        <taxon>Viridiplantae</taxon>
        <taxon>Streptophyta</taxon>
        <taxon>Embryophyta</taxon>
        <taxon>Tracheophyta</taxon>
        <taxon>Spermatophyta</taxon>
        <taxon>Magnoliopsida</taxon>
        <taxon>Liliopsida</taxon>
        <taxon>Poales</taxon>
        <taxon>Poaceae</taxon>
        <taxon>PACMAD clade</taxon>
        <taxon>Arundinoideae</taxon>
        <taxon>Arundineae</taxon>
        <taxon>Arundo</taxon>
    </lineage>
</organism>
<evidence type="ECO:0000256" key="1">
    <source>
        <dbReference type="SAM" id="Phobius"/>
    </source>
</evidence>
<reference evidence="2" key="1">
    <citation type="submission" date="2014-09" db="EMBL/GenBank/DDBJ databases">
        <authorList>
            <person name="Magalhaes I.L.F."/>
            <person name="Oliveira U."/>
            <person name="Santos F.R."/>
            <person name="Vidigal T.H.D.A."/>
            <person name="Brescovit A.D."/>
            <person name="Santos A.J."/>
        </authorList>
    </citation>
    <scope>NUCLEOTIDE SEQUENCE</scope>
    <source>
        <tissue evidence="2">Shoot tissue taken approximately 20 cm above the soil surface</tissue>
    </source>
</reference>
<reference evidence="2" key="2">
    <citation type="journal article" date="2015" name="Data Brief">
        <title>Shoot transcriptome of the giant reed, Arundo donax.</title>
        <authorList>
            <person name="Barrero R.A."/>
            <person name="Guerrero F.D."/>
            <person name="Moolhuijzen P."/>
            <person name="Goolsby J.A."/>
            <person name="Tidwell J."/>
            <person name="Bellgard S.E."/>
            <person name="Bellgard M.I."/>
        </authorList>
    </citation>
    <scope>NUCLEOTIDE SEQUENCE</scope>
    <source>
        <tissue evidence="2">Shoot tissue taken approximately 20 cm above the soil surface</tissue>
    </source>
</reference>
<feature type="transmembrane region" description="Helical" evidence="1">
    <location>
        <begin position="27"/>
        <end position="48"/>
    </location>
</feature>
<name>A0A0A9H6K1_ARUDO</name>
<sequence>MSRKYKSLRLCNLTGTCTFFRSSDKSLYCPSFQIICSVAHFFILFYPINYLVA</sequence>
<dbReference type="EMBL" id="GBRH01169393">
    <property type="protein sequence ID" value="JAE28503.1"/>
    <property type="molecule type" value="Transcribed_RNA"/>
</dbReference>
<accession>A0A0A9H6K1</accession>
<keyword evidence="1" id="KW-0472">Membrane</keyword>
<proteinExistence type="predicted"/>
<keyword evidence="1" id="KW-0812">Transmembrane</keyword>
<dbReference type="AlphaFoldDB" id="A0A0A9H6K1"/>
<protein>
    <submittedName>
        <fullName evidence="2">Uncharacterized protein</fullName>
    </submittedName>
</protein>